<proteinExistence type="predicted"/>
<accession>A0AAN7RMU0</accession>
<feature type="compositionally biased region" description="Basic residues" evidence="1">
    <location>
        <begin position="56"/>
        <end position="66"/>
    </location>
</feature>
<name>A0AAN7RMU0_TRANT</name>
<dbReference type="AlphaFoldDB" id="A0AAN7RMU0"/>
<protein>
    <submittedName>
        <fullName evidence="2">Uncharacterized protein</fullName>
    </submittedName>
</protein>
<evidence type="ECO:0000313" key="3">
    <source>
        <dbReference type="Proteomes" id="UP001346149"/>
    </source>
</evidence>
<dbReference type="EMBL" id="JAXQNO010000001">
    <property type="protein sequence ID" value="KAK4803656.1"/>
    <property type="molecule type" value="Genomic_DNA"/>
</dbReference>
<organism evidence="2 3">
    <name type="scientific">Trapa natans</name>
    <name type="common">Water chestnut</name>
    <dbReference type="NCBI Taxonomy" id="22666"/>
    <lineage>
        <taxon>Eukaryota</taxon>
        <taxon>Viridiplantae</taxon>
        <taxon>Streptophyta</taxon>
        <taxon>Embryophyta</taxon>
        <taxon>Tracheophyta</taxon>
        <taxon>Spermatophyta</taxon>
        <taxon>Magnoliopsida</taxon>
        <taxon>eudicotyledons</taxon>
        <taxon>Gunneridae</taxon>
        <taxon>Pentapetalae</taxon>
        <taxon>rosids</taxon>
        <taxon>malvids</taxon>
        <taxon>Myrtales</taxon>
        <taxon>Lythraceae</taxon>
        <taxon>Trapa</taxon>
    </lineage>
</organism>
<comment type="caution">
    <text evidence="2">The sequence shown here is derived from an EMBL/GenBank/DDBJ whole genome shotgun (WGS) entry which is preliminary data.</text>
</comment>
<sequence>MGGDAKKRKCKLEAAFKSMHLEQALEGSPSTEPSGEGNHVRPSGGGGGGGGGGGSHHLHLHERKLKRAADEERKRREEVEFLVHLICWGPNN</sequence>
<reference evidence="2 3" key="1">
    <citation type="journal article" date="2023" name="Hortic Res">
        <title>Pangenome of water caltrop reveals structural variations and asymmetric subgenome divergence after allopolyploidization.</title>
        <authorList>
            <person name="Zhang X."/>
            <person name="Chen Y."/>
            <person name="Wang L."/>
            <person name="Yuan Y."/>
            <person name="Fang M."/>
            <person name="Shi L."/>
            <person name="Lu R."/>
            <person name="Comes H.P."/>
            <person name="Ma Y."/>
            <person name="Chen Y."/>
            <person name="Huang G."/>
            <person name="Zhou Y."/>
            <person name="Zheng Z."/>
            <person name="Qiu Y."/>
        </authorList>
    </citation>
    <scope>NUCLEOTIDE SEQUENCE [LARGE SCALE GENOMIC DNA]</scope>
    <source>
        <strain evidence="2">F231</strain>
    </source>
</reference>
<feature type="region of interest" description="Disordered" evidence="1">
    <location>
        <begin position="22"/>
        <end position="75"/>
    </location>
</feature>
<feature type="compositionally biased region" description="Gly residues" evidence="1">
    <location>
        <begin position="43"/>
        <end position="55"/>
    </location>
</feature>
<keyword evidence="3" id="KW-1185">Reference proteome</keyword>
<evidence type="ECO:0000313" key="2">
    <source>
        <dbReference type="EMBL" id="KAK4803656.1"/>
    </source>
</evidence>
<gene>
    <name evidence="2" type="ORF">SAY86_003473</name>
</gene>
<evidence type="ECO:0000256" key="1">
    <source>
        <dbReference type="SAM" id="MobiDB-lite"/>
    </source>
</evidence>
<dbReference type="Proteomes" id="UP001346149">
    <property type="component" value="Unassembled WGS sequence"/>
</dbReference>